<feature type="domain" description="Peptidase A1" evidence="7">
    <location>
        <begin position="44"/>
        <end position="414"/>
    </location>
</feature>
<dbReference type="PROSITE" id="PS51767">
    <property type="entry name" value="PEPTIDASE_A1"/>
    <property type="match status" value="1"/>
</dbReference>
<dbReference type="PANTHER" id="PTHR15549:SF30">
    <property type="entry name" value="MID2 DOMAIN-CONTAINING PROTEIN"/>
    <property type="match status" value="1"/>
</dbReference>
<gene>
    <name evidence="8" type="ORF">BKCO1_1600076</name>
</gene>
<evidence type="ECO:0000256" key="4">
    <source>
        <dbReference type="ARBA" id="ARBA00023136"/>
    </source>
</evidence>
<accession>A0A1J9RST0</accession>
<name>A0A1J9RST0_9PEZI</name>
<keyword evidence="9" id="KW-1185">Reference proteome</keyword>
<protein>
    <submittedName>
        <fullName evidence="8">Aspartic-type endopeptidase</fullName>
    </submittedName>
</protein>
<feature type="compositionally biased region" description="Polar residues" evidence="5">
    <location>
        <begin position="611"/>
        <end position="620"/>
    </location>
</feature>
<proteinExistence type="predicted"/>
<dbReference type="Proteomes" id="UP000183809">
    <property type="component" value="Unassembled WGS sequence"/>
</dbReference>
<dbReference type="InterPro" id="IPR051694">
    <property type="entry name" value="Immunoregulatory_rcpt-like"/>
</dbReference>
<dbReference type="InterPro" id="IPR021109">
    <property type="entry name" value="Peptidase_aspartic_dom_sf"/>
</dbReference>
<keyword evidence="4 6" id="KW-0472">Membrane</keyword>
<evidence type="ECO:0000259" key="7">
    <source>
        <dbReference type="PROSITE" id="PS51767"/>
    </source>
</evidence>
<feature type="region of interest" description="Disordered" evidence="5">
    <location>
        <begin position="596"/>
        <end position="620"/>
    </location>
</feature>
<dbReference type="EMBL" id="MNUE01000016">
    <property type="protein sequence ID" value="OJD35611.1"/>
    <property type="molecule type" value="Genomic_DNA"/>
</dbReference>
<feature type="region of interest" description="Disordered" evidence="5">
    <location>
        <begin position="469"/>
        <end position="502"/>
    </location>
</feature>
<keyword evidence="2 6" id="KW-0812">Transmembrane</keyword>
<evidence type="ECO:0000256" key="3">
    <source>
        <dbReference type="ARBA" id="ARBA00022989"/>
    </source>
</evidence>
<dbReference type="STRING" id="236234.A0A1J9RST0"/>
<evidence type="ECO:0000256" key="2">
    <source>
        <dbReference type="ARBA" id="ARBA00022692"/>
    </source>
</evidence>
<dbReference type="Gene3D" id="2.40.70.10">
    <property type="entry name" value="Acid Proteases"/>
    <property type="match status" value="1"/>
</dbReference>
<dbReference type="GeneID" id="31011788"/>
<dbReference type="SUPFAM" id="SSF50630">
    <property type="entry name" value="Acid proteases"/>
    <property type="match status" value="1"/>
</dbReference>
<reference evidence="8 9" key="1">
    <citation type="submission" date="2016-10" db="EMBL/GenBank/DDBJ databases">
        <title>Proteomics and genomics reveal pathogen-plant mechanisms compatible with a hemibiotrophic lifestyle of Diplodia corticola.</title>
        <authorList>
            <person name="Fernandes I."/>
            <person name="De Jonge R."/>
            <person name="Van De Peer Y."/>
            <person name="Devreese B."/>
            <person name="Alves A."/>
            <person name="Esteves A.C."/>
        </authorList>
    </citation>
    <scope>NUCLEOTIDE SEQUENCE [LARGE SCALE GENOMIC DNA]</scope>
    <source>
        <strain evidence="8 9">CBS 112549</strain>
    </source>
</reference>
<dbReference type="InterPro" id="IPR033121">
    <property type="entry name" value="PEPTIDASE_A1"/>
</dbReference>
<comment type="subcellular location">
    <subcellularLocation>
        <location evidence="1">Membrane</location>
        <topology evidence="1">Single-pass membrane protein</topology>
    </subcellularLocation>
</comment>
<dbReference type="OrthoDB" id="4074350at2759"/>
<evidence type="ECO:0000256" key="5">
    <source>
        <dbReference type="SAM" id="MobiDB-lite"/>
    </source>
</evidence>
<organism evidence="8 9">
    <name type="scientific">Diplodia corticola</name>
    <dbReference type="NCBI Taxonomy" id="236234"/>
    <lineage>
        <taxon>Eukaryota</taxon>
        <taxon>Fungi</taxon>
        <taxon>Dikarya</taxon>
        <taxon>Ascomycota</taxon>
        <taxon>Pezizomycotina</taxon>
        <taxon>Dothideomycetes</taxon>
        <taxon>Dothideomycetes incertae sedis</taxon>
        <taxon>Botryosphaeriales</taxon>
        <taxon>Botryosphaeriaceae</taxon>
        <taxon>Diplodia</taxon>
    </lineage>
</organism>
<comment type="caution">
    <text evidence="8">The sequence shown here is derived from an EMBL/GenBank/DDBJ whole genome shotgun (WGS) entry which is preliminary data.</text>
</comment>
<sequence>MRARGLRTALRALSAVAQIHHGYAASNFPVPWSVKYYGPDGPWQAISVSVGGIDTQATTQVDLYPSGAYGSPIITSEACEPYDDTPCGAGGLWSPTNVDATATSYRQGWIGHADQVEAYGASYIQAMTINGQTVPYVPLVAIDNATITSPAGKKYGPQCGNLALGIGGGVQTQNFPDASSDVDTGFMFLPGLYNQSIIPSYAYGLHYGSATLKYGGSLVFGGYDKGRVLGRYTNYTGSEITLLDIGIGVEKGGSPFASGAKSISGLLLNNTGQPTSVTVNPNPGIPGLYLPGKTCQEIAKHLPLTFDTTLQYYVWNTDDSQYEKIITSPSYLSFTFPWSADDDPSSSSPSNITIKVPFLLLNLTLDAPLASTPTPYFPCIPIDPTGGDVYRLGRAFLQAAFTGHNFIETHSWLAQAPGPGSARDGLGVDRVDLQAHATAIETSDEGDDGEVWARTWDGYWEPLAEDGAQTATPTALSGDGGGGGGGGDGSSSSSGGGGDGDDGMSTGAKVGIAVGAVAAAAAAVAALLVWWRRRRMRAKEEEGARTMRDDKCPFGCPYGAHVLRCPFWLPDYPQPVELWTQPPMLQGTAVTYELPGSRPLSPRELDAGSKSMRSCRQSGA</sequence>
<dbReference type="RefSeq" id="XP_020131871.1">
    <property type="nucleotide sequence ID" value="XM_020271529.1"/>
</dbReference>
<feature type="compositionally biased region" description="Gly residues" evidence="5">
    <location>
        <begin position="478"/>
        <end position="498"/>
    </location>
</feature>
<keyword evidence="3 6" id="KW-1133">Transmembrane helix</keyword>
<feature type="transmembrane region" description="Helical" evidence="6">
    <location>
        <begin position="510"/>
        <end position="531"/>
    </location>
</feature>
<evidence type="ECO:0000313" key="9">
    <source>
        <dbReference type="Proteomes" id="UP000183809"/>
    </source>
</evidence>
<evidence type="ECO:0000256" key="1">
    <source>
        <dbReference type="ARBA" id="ARBA00004167"/>
    </source>
</evidence>
<dbReference type="AlphaFoldDB" id="A0A1J9RST0"/>
<dbReference type="GO" id="GO:0016020">
    <property type="term" value="C:membrane"/>
    <property type="evidence" value="ECO:0007669"/>
    <property type="project" value="UniProtKB-SubCell"/>
</dbReference>
<evidence type="ECO:0000256" key="6">
    <source>
        <dbReference type="SAM" id="Phobius"/>
    </source>
</evidence>
<evidence type="ECO:0000313" key="8">
    <source>
        <dbReference type="EMBL" id="OJD35611.1"/>
    </source>
</evidence>
<dbReference type="GO" id="GO:0071944">
    <property type="term" value="C:cell periphery"/>
    <property type="evidence" value="ECO:0007669"/>
    <property type="project" value="UniProtKB-ARBA"/>
</dbReference>
<dbReference type="PANTHER" id="PTHR15549">
    <property type="entry name" value="PAIRED IMMUNOGLOBULIN-LIKE TYPE 2 RECEPTOR"/>
    <property type="match status" value="1"/>
</dbReference>